<keyword evidence="2" id="KW-0285">Flavoprotein</keyword>
<dbReference type="Pfam" id="PF07992">
    <property type="entry name" value="Pyr_redox_2"/>
    <property type="match status" value="1"/>
</dbReference>
<dbReference type="GO" id="GO:0005737">
    <property type="term" value="C:cytoplasm"/>
    <property type="evidence" value="ECO:0007669"/>
    <property type="project" value="TreeGrafter"/>
</dbReference>
<evidence type="ECO:0000256" key="1">
    <source>
        <dbReference type="ARBA" id="ARBA00006442"/>
    </source>
</evidence>
<dbReference type="PANTHER" id="PTHR43735">
    <property type="entry name" value="APOPTOSIS-INDUCING FACTOR 1"/>
    <property type="match status" value="1"/>
</dbReference>
<name>A0A2J6ST19_9HELO</name>
<evidence type="ECO:0000259" key="5">
    <source>
        <dbReference type="Pfam" id="PF07992"/>
    </source>
</evidence>
<comment type="similarity">
    <text evidence="1">Belongs to the FAD-dependent oxidoreductase family.</text>
</comment>
<dbReference type="EMBL" id="KZ613866">
    <property type="protein sequence ID" value="PMD53928.1"/>
    <property type="molecule type" value="Genomic_DNA"/>
</dbReference>
<gene>
    <name evidence="6" type="ORF">K444DRAFT_540593</name>
</gene>
<accession>A0A2J6ST19</accession>
<dbReference type="InParanoid" id="A0A2J6ST19"/>
<protein>
    <submittedName>
        <fullName evidence="6">FAD/NAD(P)-binding domain-containing protein</fullName>
    </submittedName>
</protein>
<evidence type="ECO:0000313" key="6">
    <source>
        <dbReference type="EMBL" id="PMD53928.1"/>
    </source>
</evidence>
<evidence type="ECO:0000256" key="2">
    <source>
        <dbReference type="ARBA" id="ARBA00022630"/>
    </source>
</evidence>
<dbReference type="OrthoDB" id="202203at2759"/>
<keyword evidence="3" id="KW-0274">FAD</keyword>
<dbReference type="GO" id="GO:0050660">
    <property type="term" value="F:flavin adenine dinucleotide binding"/>
    <property type="evidence" value="ECO:0007669"/>
    <property type="project" value="TreeGrafter"/>
</dbReference>
<dbReference type="Proteomes" id="UP000235371">
    <property type="component" value="Unassembled WGS sequence"/>
</dbReference>
<organism evidence="6 7">
    <name type="scientific">Hyaloscypha bicolor E</name>
    <dbReference type="NCBI Taxonomy" id="1095630"/>
    <lineage>
        <taxon>Eukaryota</taxon>
        <taxon>Fungi</taxon>
        <taxon>Dikarya</taxon>
        <taxon>Ascomycota</taxon>
        <taxon>Pezizomycotina</taxon>
        <taxon>Leotiomycetes</taxon>
        <taxon>Helotiales</taxon>
        <taxon>Hyaloscyphaceae</taxon>
        <taxon>Hyaloscypha</taxon>
        <taxon>Hyaloscypha bicolor</taxon>
    </lineage>
</organism>
<dbReference type="GeneID" id="36583803"/>
<dbReference type="RefSeq" id="XP_024730832.1">
    <property type="nucleotide sequence ID" value="XM_024875724.1"/>
</dbReference>
<evidence type="ECO:0000256" key="4">
    <source>
        <dbReference type="ARBA" id="ARBA00023002"/>
    </source>
</evidence>
<dbReference type="SUPFAM" id="SSF51905">
    <property type="entry name" value="FAD/NAD(P)-binding domain"/>
    <property type="match status" value="2"/>
</dbReference>
<dbReference type="PANTHER" id="PTHR43735:SF3">
    <property type="entry name" value="FERROPTOSIS SUPPRESSOR PROTEIN 1"/>
    <property type="match status" value="1"/>
</dbReference>
<evidence type="ECO:0000256" key="3">
    <source>
        <dbReference type="ARBA" id="ARBA00022827"/>
    </source>
</evidence>
<dbReference type="PRINTS" id="PR00469">
    <property type="entry name" value="PNDRDTASEII"/>
</dbReference>
<dbReference type="Gene3D" id="3.50.50.100">
    <property type="match status" value="1"/>
</dbReference>
<keyword evidence="7" id="KW-1185">Reference proteome</keyword>
<dbReference type="GO" id="GO:0004174">
    <property type="term" value="F:electron-transferring-flavoprotein dehydrogenase activity"/>
    <property type="evidence" value="ECO:0007669"/>
    <property type="project" value="TreeGrafter"/>
</dbReference>
<keyword evidence="4" id="KW-0560">Oxidoreductase</keyword>
<dbReference type="InterPro" id="IPR036188">
    <property type="entry name" value="FAD/NAD-bd_sf"/>
</dbReference>
<dbReference type="FunCoup" id="A0A2J6ST19">
    <property type="interactions" value="424"/>
</dbReference>
<dbReference type="AlphaFoldDB" id="A0A2J6ST19"/>
<dbReference type="PRINTS" id="PR00368">
    <property type="entry name" value="FADPNR"/>
</dbReference>
<dbReference type="InterPro" id="IPR023753">
    <property type="entry name" value="FAD/NAD-binding_dom"/>
</dbReference>
<sequence length="387" mass="41575">MGKTVVILGAGWAGLPLAHKLLKYTLPKVKDLKVILVSPNTHFYWNLAAVRGVIPGTFTDNELFLPIQPGFARYPEASFQFLLGKASKIDPDSSTMEITQNDGNKSSLSYDQLVIATGSQILNEMPFKPVGTHEETLNALHSLQQQIKAATSIVIAGAGPTGVETAGEIAAHYGAEKEITLVVGGEHVLGSSTVQPSVRQIVEKDLRKLGVKLIHNAKVDISKASNIGDGDAAAQTTIKLSNATTLIADLYLPLFGIKLNTTFVPANLLDSTGSIILDKTMRVTGTKNIWGTGDVGNLEPKQVTVIDAMIVHLFSALDAVLTGKGEVKEYKLGKPMIFITMGKKYATGQIGGWKLWGLLVAYVKGRNIFVDTAKEYVEGRALRHAAM</sequence>
<dbReference type="STRING" id="1095630.A0A2J6ST19"/>
<proteinExistence type="inferred from homology"/>
<feature type="domain" description="FAD/NAD(P)-binding" evidence="5">
    <location>
        <begin position="4"/>
        <end position="304"/>
    </location>
</feature>
<reference evidence="6 7" key="1">
    <citation type="submission" date="2016-04" db="EMBL/GenBank/DDBJ databases">
        <title>A degradative enzymes factory behind the ericoid mycorrhizal symbiosis.</title>
        <authorList>
            <consortium name="DOE Joint Genome Institute"/>
            <person name="Martino E."/>
            <person name="Morin E."/>
            <person name="Grelet G."/>
            <person name="Kuo A."/>
            <person name="Kohler A."/>
            <person name="Daghino S."/>
            <person name="Barry K."/>
            <person name="Choi C."/>
            <person name="Cichocki N."/>
            <person name="Clum A."/>
            <person name="Copeland A."/>
            <person name="Hainaut M."/>
            <person name="Haridas S."/>
            <person name="Labutti K."/>
            <person name="Lindquist E."/>
            <person name="Lipzen A."/>
            <person name="Khouja H.-R."/>
            <person name="Murat C."/>
            <person name="Ohm R."/>
            <person name="Olson A."/>
            <person name="Spatafora J."/>
            <person name="Veneault-Fourrey C."/>
            <person name="Henrissat B."/>
            <person name="Grigoriev I."/>
            <person name="Martin F."/>
            <person name="Perotto S."/>
        </authorList>
    </citation>
    <scope>NUCLEOTIDE SEQUENCE [LARGE SCALE GENOMIC DNA]</scope>
    <source>
        <strain evidence="6 7">E</strain>
    </source>
</reference>
<evidence type="ECO:0000313" key="7">
    <source>
        <dbReference type="Proteomes" id="UP000235371"/>
    </source>
</evidence>